<dbReference type="Proteomes" id="UP000306223">
    <property type="component" value="Unassembled WGS sequence"/>
</dbReference>
<dbReference type="HAMAP" id="MF_00074">
    <property type="entry name" value="16SrRNA_methyltr_G"/>
    <property type="match status" value="1"/>
</dbReference>
<comment type="caution">
    <text evidence="6">Lacks conserved residue(s) required for the propagation of feature annotation.</text>
</comment>
<dbReference type="RefSeq" id="WP_136855008.1">
    <property type="nucleotide sequence ID" value="NZ_SUNH01000003.1"/>
</dbReference>
<dbReference type="PANTHER" id="PTHR31760">
    <property type="entry name" value="S-ADENOSYL-L-METHIONINE-DEPENDENT METHYLTRANSFERASES SUPERFAMILY PROTEIN"/>
    <property type="match status" value="1"/>
</dbReference>
<dbReference type="AlphaFoldDB" id="A0A4U0QYL9"/>
<keyword evidence="3 6" id="KW-0489">Methyltransferase</keyword>
<evidence type="ECO:0000313" key="8">
    <source>
        <dbReference type="Proteomes" id="UP000306223"/>
    </source>
</evidence>
<evidence type="ECO:0000313" key="7">
    <source>
        <dbReference type="EMBL" id="TJZ87435.1"/>
    </source>
</evidence>
<dbReference type="Gene3D" id="3.40.50.150">
    <property type="entry name" value="Vaccinia Virus protein VP39"/>
    <property type="match status" value="1"/>
</dbReference>
<evidence type="ECO:0000256" key="5">
    <source>
        <dbReference type="ARBA" id="ARBA00022691"/>
    </source>
</evidence>
<dbReference type="PANTHER" id="PTHR31760:SF0">
    <property type="entry name" value="S-ADENOSYL-L-METHIONINE-DEPENDENT METHYLTRANSFERASES SUPERFAMILY PROTEIN"/>
    <property type="match status" value="1"/>
</dbReference>
<keyword evidence="5 6" id="KW-0949">S-adenosyl-L-methionine</keyword>
<reference evidence="7 8" key="1">
    <citation type="submission" date="2019-04" db="EMBL/GenBank/DDBJ databases">
        <authorList>
            <person name="Li J."/>
        </authorList>
    </citation>
    <scope>NUCLEOTIDE SEQUENCE [LARGE SCALE GENOMIC DNA]</scope>
    <source>
        <strain evidence="7 8">CCTCC AB2016182</strain>
    </source>
</reference>
<dbReference type="InterPro" id="IPR029063">
    <property type="entry name" value="SAM-dependent_MTases_sf"/>
</dbReference>
<name>A0A4U0QYL9_9RHOB</name>
<keyword evidence="1 6" id="KW-0963">Cytoplasm</keyword>
<sequence length="196" mass="21502">MNVSRETEQRLATYAAMVEKWNPRINLVSASTVSSLRLRHIDDCVQIIDHSGPVSGLWVDLGSGGGFPGIVVAILAADWDLHVTLVESDQRKSAFLRAVLRETGLSRASVISDRIESVPPLNADHLSARALAPLATLLPHVARHMRPDGQAWLMKGQAWRQECEAAKDDWRFDLRAISSRTDPEAAILNITGVSHA</sequence>
<proteinExistence type="inferred from homology"/>
<keyword evidence="2 6" id="KW-0698">rRNA processing</keyword>
<protein>
    <recommendedName>
        <fullName evidence="6">Ribosomal RNA small subunit methyltransferase G</fullName>
        <ecNumber evidence="6">2.1.1.170</ecNumber>
    </recommendedName>
    <alternativeName>
        <fullName evidence="6">16S rRNA 7-methylguanosine methyltransferase</fullName>
        <shortName evidence="6">16S rRNA m7G methyltransferase</shortName>
    </alternativeName>
</protein>
<evidence type="ECO:0000256" key="2">
    <source>
        <dbReference type="ARBA" id="ARBA00022552"/>
    </source>
</evidence>
<comment type="subcellular location">
    <subcellularLocation>
        <location evidence="6">Cytoplasm</location>
    </subcellularLocation>
</comment>
<feature type="binding site" evidence="6">
    <location>
        <begin position="115"/>
        <end position="116"/>
    </location>
    <ligand>
        <name>S-adenosyl-L-methionine</name>
        <dbReference type="ChEBI" id="CHEBI:59789"/>
    </ligand>
</feature>
<dbReference type="PIRSF" id="PIRSF003078">
    <property type="entry name" value="GidB"/>
    <property type="match status" value="1"/>
</dbReference>
<feature type="binding site" evidence="6">
    <location>
        <position position="62"/>
    </location>
    <ligand>
        <name>S-adenosyl-L-methionine</name>
        <dbReference type="ChEBI" id="CHEBI:59789"/>
    </ligand>
</feature>
<feature type="binding site" evidence="6">
    <location>
        <position position="129"/>
    </location>
    <ligand>
        <name>S-adenosyl-L-methionine</name>
        <dbReference type="ChEBI" id="CHEBI:59789"/>
    </ligand>
</feature>
<keyword evidence="4 6" id="KW-0808">Transferase</keyword>
<feature type="binding site" evidence="6">
    <location>
        <position position="67"/>
    </location>
    <ligand>
        <name>S-adenosyl-L-methionine</name>
        <dbReference type="ChEBI" id="CHEBI:59789"/>
    </ligand>
</feature>
<dbReference type="GO" id="GO:0005829">
    <property type="term" value="C:cytosol"/>
    <property type="evidence" value="ECO:0007669"/>
    <property type="project" value="TreeGrafter"/>
</dbReference>
<gene>
    <name evidence="6 7" type="primary">rsmG</name>
    <name evidence="7" type="ORF">FA740_01505</name>
</gene>
<dbReference type="NCBIfam" id="TIGR00138">
    <property type="entry name" value="rsmG_gidB"/>
    <property type="match status" value="1"/>
</dbReference>
<comment type="function">
    <text evidence="6">Specifically methylates the N7 position of guanine in position 527 of 16S rRNA.</text>
</comment>
<comment type="caution">
    <text evidence="7">The sequence shown here is derived from an EMBL/GenBank/DDBJ whole genome shotgun (WGS) entry which is preliminary data.</text>
</comment>
<dbReference type="OrthoDB" id="9808773at2"/>
<evidence type="ECO:0000256" key="1">
    <source>
        <dbReference type="ARBA" id="ARBA00022490"/>
    </source>
</evidence>
<dbReference type="SUPFAM" id="SSF53335">
    <property type="entry name" value="S-adenosyl-L-methionine-dependent methyltransferases"/>
    <property type="match status" value="1"/>
</dbReference>
<comment type="similarity">
    <text evidence="6">Belongs to the methyltransferase superfamily. RNA methyltransferase RsmG family.</text>
</comment>
<evidence type="ECO:0000256" key="6">
    <source>
        <dbReference type="HAMAP-Rule" id="MF_00074"/>
    </source>
</evidence>
<dbReference type="EMBL" id="SUNH01000003">
    <property type="protein sequence ID" value="TJZ87435.1"/>
    <property type="molecule type" value="Genomic_DNA"/>
</dbReference>
<organism evidence="7 8">
    <name type="scientific">Paracoccus hibiscisoli</name>
    <dbReference type="NCBI Taxonomy" id="2023261"/>
    <lineage>
        <taxon>Bacteria</taxon>
        <taxon>Pseudomonadati</taxon>
        <taxon>Pseudomonadota</taxon>
        <taxon>Alphaproteobacteria</taxon>
        <taxon>Rhodobacterales</taxon>
        <taxon>Paracoccaceae</taxon>
        <taxon>Paracoccus</taxon>
    </lineage>
</organism>
<dbReference type="InterPro" id="IPR003682">
    <property type="entry name" value="rRNA_ssu_MeTfrase_G"/>
</dbReference>
<evidence type="ECO:0000256" key="3">
    <source>
        <dbReference type="ARBA" id="ARBA00022603"/>
    </source>
</evidence>
<dbReference type="EC" id="2.1.1.170" evidence="6"/>
<dbReference type="Pfam" id="PF02527">
    <property type="entry name" value="GidB"/>
    <property type="match status" value="1"/>
</dbReference>
<evidence type="ECO:0000256" key="4">
    <source>
        <dbReference type="ARBA" id="ARBA00022679"/>
    </source>
</evidence>
<dbReference type="GO" id="GO:0070043">
    <property type="term" value="F:rRNA (guanine-N7-)-methyltransferase activity"/>
    <property type="evidence" value="ECO:0007669"/>
    <property type="project" value="UniProtKB-UniRule"/>
</dbReference>
<comment type="catalytic activity">
    <reaction evidence="6">
        <text>guanosine(527) in 16S rRNA + S-adenosyl-L-methionine = N(7)-methylguanosine(527) in 16S rRNA + S-adenosyl-L-homocysteine</text>
        <dbReference type="Rhea" id="RHEA:42732"/>
        <dbReference type="Rhea" id="RHEA-COMP:10209"/>
        <dbReference type="Rhea" id="RHEA-COMP:10210"/>
        <dbReference type="ChEBI" id="CHEBI:57856"/>
        <dbReference type="ChEBI" id="CHEBI:59789"/>
        <dbReference type="ChEBI" id="CHEBI:74269"/>
        <dbReference type="ChEBI" id="CHEBI:74480"/>
        <dbReference type="EC" id="2.1.1.170"/>
    </reaction>
</comment>
<keyword evidence="8" id="KW-1185">Reference proteome</keyword>
<accession>A0A4U0QYL9</accession>